<organism evidence="1">
    <name type="scientific">Tetraselmis sp. GSL018</name>
    <dbReference type="NCBI Taxonomy" id="582737"/>
    <lineage>
        <taxon>Eukaryota</taxon>
        <taxon>Viridiplantae</taxon>
        <taxon>Chlorophyta</taxon>
        <taxon>core chlorophytes</taxon>
        <taxon>Chlorodendrophyceae</taxon>
        <taxon>Chlorodendrales</taxon>
        <taxon>Chlorodendraceae</taxon>
        <taxon>Tetraselmis</taxon>
    </lineage>
</organism>
<protein>
    <submittedName>
        <fullName evidence="1">Uncharacterized protein</fullName>
    </submittedName>
</protein>
<name>A0A061RIH4_9CHLO</name>
<gene>
    <name evidence="1" type="ORF">TSPGSL018_1152</name>
</gene>
<reference evidence="1" key="1">
    <citation type="submission" date="2014-05" db="EMBL/GenBank/DDBJ databases">
        <title>The transcriptome of the halophilic microalga Tetraselmis sp. GSL018 isolated from the Great Salt Lake, Utah.</title>
        <authorList>
            <person name="Jinkerson R.E."/>
            <person name="D'Adamo S."/>
            <person name="Posewitz M.C."/>
        </authorList>
    </citation>
    <scope>NUCLEOTIDE SEQUENCE</scope>
    <source>
        <strain evidence="1">GSL018</strain>
    </source>
</reference>
<evidence type="ECO:0000313" key="1">
    <source>
        <dbReference type="EMBL" id="JAC71783.1"/>
    </source>
</evidence>
<feature type="non-terminal residue" evidence="1">
    <location>
        <position position="1"/>
    </location>
</feature>
<sequence>ENLHFKQFKSNIVYHLVVSMRSGSETIRHFKKHILRRAFLLQQVQFVSNRLVRSSSLLPLISFETPSNI</sequence>
<proteinExistence type="predicted"/>
<dbReference type="EMBL" id="GBEZ01014280">
    <property type="protein sequence ID" value="JAC71783.1"/>
    <property type="molecule type" value="Transcribed_RNA"/>
</dbReference>
<accession>A0A061RIH4</accession>
<dbReference type="AlphaFoldDB" id="A0A061RIH4"/>